<accession>D6SKP9</accession>
<dbReference type="EMBL" id="ACJN02000001">
    <property type="protein sequence ID" value="EFI35260.1"/>
    <property type="molecule type" value="Genomic_DNA"/>
</dbReference>
<dbReference type="Proteomes" id="UP000005496">
    <property type="component" value="Unassembled WGS sequence"/>
</dbReference>
<dbReference type="GO" id="GO:0052837">
    <property type="term" value="P:thiazole biosynthetic process"/>
    <property type="evidence" value="ECO:0007669"/>
    <property type="project" value="UniProtKB-UniRule"/>
</dbReference>
<comment type="similarity">
    <text evidence="6">Belongs to the THI4 family.</text>
</comment>
<dbReference type="PANTHER" id="PTHR43422:SF3">
    <property type="entry name" value="THIAMINE THIAZOLE SYNTHASE"/>
    <property type="match status" value="1"/>
</dbReference>
<dbReference type="GO" id="GO:0005506">
    <property type="term" value="F:iron ion binding"/>
    <property type="evidence" value="ECO:0007669"/>
    <property type="project" value="UniProtKB-UniRule"/>
</dbReference>
<evidence type="ECO:0000256" key="1">
    <source>
        <dbReference type="ARBA" id="ARBA00022679"/>
    </source>
</evidence>
<dbReference type="InterPro" id="IPR036188">
    <property type="entry name" value="FAD/NAD-bd_sf"/>
</dbReference>
<dbReference type="SUPFAM" id="SSF51905">
    <property type="entry name" value="FAD/NAD(P)-binding domain"/>
    <property type="match status" value="1"/>
</dbReference>
<feature type="binding site" evidence="6">
    <location>
        <begin position="153"/>
        <end position="155"/>
    </location>
    <ligand>
        <name>NAD(+)</name>
        <dbReference type="ChEBI" id="CHEBI:57540"/>
        <note>ligand shared between two adjacent protomers</note>
    </ligand>
</feature>
<reference evidence="7" key="1">
    <citation type="submission" date="2010-05" db="EMBL/GenBank/DDBJ databases">
        <title>The draft genome of Desulfonatronospira thiodismutans ASO3-1.</title>
        <authorList>
            <consortium name="US DOE Joint Genome Institute (JGI-PGF)"/>
            <person name="Lucas S."/>
            <person name="Copeland A."/>
            <person name="Lapidus A."/>
            <person name="Cheng J.-F."/>
            <person name="Bruce D."/>
            <person name="Goodwin L."/>
            <person name="Pitluck S."/>
            <person name="Chertkov O."/>
            <person name="Brettin T."/>
            <person name="Detter J.C."/>
            <person name="Han C."/>
            <person name="Land M.L."/>
            <person name="Hauser L."/>
            <person name="Kyrpides N."/>
            <person name="Mikhailova N."/>
            <person name="Muyzer G."/>
            <person name="Woyke T."/>
        </authorList>
    </citation>
    <scope>NUCLEOTIDE SEQUENCE [LARGE SCALE GENOMIC DNA]</scope>
    <source>
        <strain evidence="7">ASO3-1</strain>
    </source>
</reference>
<evidence type="ECO:0000256" key="6">
    <source>
        <dbReference type="HAMAP-Rule" id="MF_00304"/>
    </source>
</evidence>
<dbReference type="GO" id="GO:0016763">
    <property type="term" value="F:pentosyltransferase activity"/>
    <property type="evidence" value="ECO:0007669"/>
    <property type="project" value="UniProtKB-UniRule"/>
</dbReference>
<comment type="cofactor">
    <cofactor evidence="6">
        <name>Fe(2+)</name>
        <dbReference type="ChEBI" id="CHEBI:29033"/>
    </cofactor>
</comment>
<comment type="pathway">
    <text evidence="6">Cofactor biosynthesis; thiamine diphosphate biosynthesis.</text>
</comment>
<keyword evidence="3 6" id="KW-0784">Thiamine biosynthesis</keyword>
<feature type="binding site" description="in other chain" evidence="6">
    <location>
        <position position="63"/>
    </location>
    <ligand>
        <name>NAD(+)</name>
        <dbReference type="ChEBI" id="CHEBI:57540"/>
        <note>ligand shared between two adjacent protomers</note>
    </ligand>
</feature>
<dbReference type="AlphaFoldDB" id="D6SKP9"/>
<evidence type="ECO:0000256" key="3">
    <source>
        <dbReference type="ARBA" id="ARBA00022977"/>
    </source>
</evidence>
<comment type="caution">
    <text evidence="6">Lacks conserved residue(s) required for the propagation of feature annotation.</text>
</comment>
<dbReference type="InterPro" id="IPR002922">
    <property type="entry name" value="Thi4_fam"/>
</dbReference>
<evidence type="ECO:0000313" key="8">
    <source>
        <dbReference type="Proteomes" id="UP000005496"/>
    </source>
</evidence>
<dbReference type="UniPathway" id="UPA00060"/>
<feature type="binding site" description="in other chain" evidence="6">
    <location>
        <position position="170"/>
    </location>
    <ligand>
        <name>Fe cation</name>
        <dbReference type="ChEBI" id="CHEBI:24875"/>
        <note>ligand shared between two adjacent protomers</note>
    </ligand>
</feature>
<dbReference type="EC" id="2.4.2.59" evidence="6"/>
<feature type="binding site" evidence="6">
    <location>
        <position position="234"/>
    </location>
    <ligand>
        <name>glycine</name>
        <dbReference type="ChEBI" id="CHEBI:57305"/>
    </ligand>
</feature>
<dbReference type="PRINTS" id="PR00420">
    <property type="entry name" value="RNGMNOXGNASE"/>
</dbReference>
<keyword evidence="5 6" id="KW-0520">NAD</keyword>
<evidence type="ECO:0000256" key="4">
    <source>
        <dbReference type="ARBA" id="ARBA00023004"/>
    </source>
</evidence>
<feature type="binding site" description="in other chain" evidence="6">
    <location>
        <position position="224"/>
    </location>
    <ligand>
        <name>NAD(+)</name>
        <dbReference type="ChEBI" id="CHEBI:57540"/>
        <note>ligand shared between two adjacent protomers</note>
    </ligand>
</feature>
<dbReference type="RefSeq" id="WP_008868393.1">
    <property type="nucleotide sequence ID" value="NZ_ACJN02000001.1"/>
</dbReference>
<comment type="caution">
    <text evidence="7">The sequence shown here is derived from an EMBL/GenBank/DDBJ whole genome shotgun (WGS) entry which is preliminary data.</text>
</comment>
<keyword evidence="8" id="KW-1185">Reference proteome</keyword>
<dbReference type="PANTHER" id="PTHR43422">
    <property type="entry name" value="THIAMINE THIAZOLE SYNTHASE"/>
    <property type="match status" value="1"/>
</dbReference>
<dbReference type="GO" id="GO:0009229">
    <property type="term" value="P:thiamine diphosphate biosynthetic process"/>
    <property type="evidence" value="ECO:0007669"/>
    <property type="project" value="UniProtKB-UniRule"/>
</dbReference>
<feature type="binding site" description="in other chain" evidence="6">
    <location>
        <begin position="55"/>
        <end position="56"/>
    </location>
    <ligand>
        <name>NAD(+)</name>
        <dbReference type="ChEBI" id="CHEBI:57540"/>
        <note>ligand shared between two adjacent protomers</note>
    </ligand>
</feature>
<keyword evidence="4 6" id="KW-0408">Iron</keyword>
<evidence type="ECO:0000313" key="7">
    <source>
        <dbReference type="EMBL" id="EFI35260.1"/>
    </source>
</evidence>
<name>D6SKP9_9BACT</name>
<feature type="binding site" evidence="6">
    <location>
        <position position="155"/>
    </location>
    <ligand>
        <name>Fe cation</name>
        <dbReference type="ChEBI" id="CHEBI:24875"/>
        <note>ligand shared between two adjacent protomers</note>
    </ligand>
</feature>
<sequence length="258" mass="27922">MALDEIIISRAIIETYTKKLMDSLELDVAICGAGPSGMVAAYYLASAGKKTAVFERNLAPGGGMWGGGMMFNEVVVQEEAREILDELDIKSVEYTPGYYTADSVEAVCTLGSKAAKAGARFFNLVCIEDVMIRENRITGLVINWSAVESAGLHVDPLTVRADYVVEATGHPVEIMQVIESKMDTRLNTPSGRLEGEKSMWAEKAEEHTIENTTEAFPGVYVCGMSANATFGSFRMGPVFGGMLRSGKKVAQEIINKAK</sequence>
<dbReference type="InterPro" id="IPR022828">
    <property type="entry name" value="Thi4_prok"/>
</dbReference>
<comment type="catalytic activity">
    <reaction evidence="6">
        <text>hydrogen sulfide + glycine + NAD(+) = ADP-5-ethyl-4-methylthiazole-2-carboxylate + nicotinamide + 3 H2O + H(+)</text>
        <dbReference type="Rhea" id="RHEA:55704"/>
        <dbReference type="ChEBI" id="CHEBI:15377"/>
        <dbReference type="ChEBI" id="CHEBI:15378"/>
        <dbReference type="ChEBI" id="CHEBI:17154"/>
        <dbReference type="ChEBI" id="CHEBI:29919"/>
        <dbReference type="ChEBI" id="CHEBI:57305"/>
        <dbReference type="ChEBI" id="CHEBI:57540"/>
        <dbReference type="ChEBI" id="CHEBI:139151"/>
        <dbReference type="EC" id="2.4.2.59"/>
    </reaction>
</comment>
<evidence type="ECO:0000256" key="5">
    <source>
        <dbReference type="ARBA" id="ARBA00023027"/>
    </source>
</evidence>
<dbReference type="Gene3D" id="3.50.50.60">
    <property type="entry name" value="FAD/NAD(P)-binding domain"/>
    <property type="match status" value="1"/>
</dbReference>
<evidence type="ECO:0000256" key="2">
    <source>
        <dbReference type="ARBA" id="ARBA00022723"/>
    </source>
</evidence>
<proteinExistence type="inferred from homology"/>
<dbReference type="NCBIfam" id="TIGR00292">
    <property type="entry name" value="sulfide-dependent adenosine diphosphate thiazole synthase"/>
    <property type="match status" value="1"/>
</dbReference>
<dbReference type="HAMAP" id="MF_00304">
    <property type="entry name" value="Thi4"/>
    <property type="match status" value="1"/>
</dbReference>
<organism evidence="7 8">
    <name type="scientific">Desulfonatronospira thiodismutans ASO3-1</name>
    <dbReference type="NCBI Taxonomy" id="555779"/>
    <lineage>
        <taxon>Bacteria</taxon>
        <taxon>Pseudomonadati</taxon>
        <taxon>Thermodesulfobacteriota</taxon>
        <taxon>Desulfovibrionia</taxon>
        <taxon>Desulfovibrionales</taxon>
        <taxon>Desulfonatronovibrionaceae</taxon>
        <taxon>Desulfonatronospira</taxon>
    </lineage>
</organism>
<keyword evidence="2 6" id="KW-0479">Metal-binding</keyword>
<dbReference type="Pfam" id="PF01946">
    <property type="entry name" value="Thi4"/>
    <property type="match status" value="1"/>
</dbReference>
<comment type="function">
    <text evidence="6">Involved in the biosynthesis of the thiazole moiety of thiamine. Catalyzes the conversion of NAD and glycine to adenosine diphosphate 5-(2-hydroxyethyl)-4-methylthiazole-2-carboxylate (ADT), an adenylated thiazole intermediate, using free sulfide as a source of sulfur.</text>
</comment>
<feature type="binding site" description="in other chain" evidence="6">
    <location>
        <position position="127"/>
    </location>
    <ligand>
        <name>NAD(+)</name>
        <dbReference type="ChEBI" id="CHEBI:57540"/>
        <note>ligand shared between two adjacent protomers</note>
    </ligand>
</feature>
<dbReference type="OrthoDB" id="9777740at2"/>
<keyword evidence="1 6" id="KW-0808">Transferase</keyword>
<feature type="binding site" description="in other chain" evidence="6">
    <location>
        <position position="36"/>
    </location>
    <ligand>
        <name>NAD(+)</name>
        <dbReference type="ChEBI" id="CHEBI:57540"/>
        <note>ligand shared between two adjacent protomers</note>
    </ligand>
</feature>
<dbReference type="eggNOG" id="COG1635">
    <property type="taxonomic scope" value="Bacteria"/>
</dbReference>
<comment type="subunit">
    <text evidence="6">Homooctamer; tetramer of dimers.</text>
</comment>
<protein>
    <recommendedName>
        <fullName evidence="6">Thiamine thiazole synthase</fullName>
        <ecNumber evidence="6">2.4.2.59</ecNumber>
    </recommendedName>
</protein>
<gene>
    <name evidence="6" type="primary">thi4</name>
    <name evidence="7" type="ORF">Dthio_PD2671</name>
</gene>
<dbReference type="GO" id="GO:0009228">
    <property type="term" value="P:thiamine biosynthetic process"/>
    <property type="evidence" value="ECO:0007669"/>
    <property type="project" value="UniProtKB-KW"/>
</dbReference>